<protein>
    <recommendedName>
        <fullName evidence="3">CCHC-type domain-containing protein</fullName>
    </recommendedName>
</protein>
<accession>A0AA38T323</accession>
<dbReference type="Pfam" id="PF00098">
    <property type="entry name" value="zf-CCHC"/>
    <property type="match status" value="1"/>
</dbReference>
<dbReference type="Gene3D" id="4.10.60.10">
    <property type="entry name" value="Zinc finger, CCHC-type"/>
    <property type="match status" value="1"/>
</dbReference>
<organism evidence="4 5">
    <name type="scientific">Centaurea solstitialis</name>
    <name type="common">yellow star-thistle</name>
    <dbReference type="NCBI Taxonomy" id="347529"/>
    <lineage>
        <taxon>Eukaryota</taxon>
        <taxon>Viridiplantae</taxon>
        <taxon>Streptophyta</taxon>
        <taxon>Embryophyta</taxon>
        <taxon>Tracheophyta</taxon>
        <taxon>Spermatophyta</taxon>
        <taxon>Magnoliopsida</taxon>
        <taxon>eudicotyledons</taxon>
        <taxon>Gunneridae</taxon>
        <taxon>Pentapetalae</taxon>
        <taxon>asterids</taxon>
        <taxon>campanulids</taxon>
        <taxon>Asterales</taxon>
        <taxon>Asteraceae</taxon>
        <taxon>Carduoideae</taxon>
        <taxon>Cardueae</taxon>
        <taxon>Centaureinae</taxon>
        <taxon>Centaurea</taxon>
    </lineage>
</organism>
<dbReference type="PROSITE" id="PS50158">
    <property type="entry name" value="ZF_CCHC"/>
    <property type="match status" value="1"/>
</dbReference>
<feature type="region of interest" description="Disordered" evidence="2">
    <location>
        <begin position="173"/>
        <end position="194"/>
    </location>
</feature>
<keyword evidence="5" id="KW-1185">Reference proteome</keyword>
<evidence type="ECO:0000313" key="5">
    <source>
        <dbReference type="Proteomes" id="UP001172457"/>
    </source>
</evidence>
<evidence type="ECO:0000256" key="2">
    <source>
        <dbReference type="SAM" id="MobiDB-lite"/>
    </source>
</evidence>
<sequence length="482" mass="54493">MACQPPHYEGLKDPIACSRWIAAVEGAFRNNGCPTGLKVFFAVNLLRNAGKDWWGLVLKGRTEAQIDAMTWDEFKVMFDEQFAPRIEKERITAEFLRLTQTTETVNEITDQFLEKSLFCPDYVNNDSMKMFRYLGILRPDIKEVVTTARCKSFTEMVEVARARKLYLDELQAKKRKQEQPQMSSKKQKQAGYKPEGIRDFPKCSNCGRYHPGECRAGAGVCYKCGKPGHMSRDCGDLPVDYCYRRRNKLKLEQLGDASHFKERFGRRSRGTLAISRNGLGDDHGECYNGRKSVIQCGSAESDIGGWLCVVQGINLPVDYCYRRRNKLKLEQLGDASHFKERFGRRSRCSKFWDVTGENPKTCFHYYQPGHFKSQCPKLADATVQAPAPTTLRITDGSSGSKGGATASRGRGFQLTAEEAKAAPDMVSGASRSFVSHTFCKGLEHTLRTLDRPLAVELVDDKNLDVASVFRDMRQRLVELSFL</sequence>
<dbReference type="InterPro" id="IPR032567">
    <property type="entry name" value="RTL1-rel"/>
</dbReference>
<keyword evidence="1" id="KW-0863">Zinc-finger</keyword>
<comment type="caution">
    <text evidence="4">The sequence shown here is derived from an EMBL/GenBank/DDBJ whole genome shotgun (WGS) entry which is preliminary data.</text>
</comment>
<dbReference type="GO" id="GO:0003676">
    <property type="term" value="F:nucleic acid binding"/>
    <property type="evidence" value="ECO:0007669"/>
    <property type="project" value="InterPro"/>
</dbReference>
<dbReference type="PANTHER" id="PTHR15503:SF42">
    <property type="entry name" value="ZINC FINGER, CCHC-TYPE, RETROTRANSPOSON GAG DOMAIN, ASPARTIC PEPTIDASE DOMAIN PROTEIN-RELATED"/>
    <property type="match status" value="1"/>
</dbReference>
<keyword evidence="1" id="KW-0479">Metal-binding</keyword>
<dbReference type="InterPro" id="IPR005162">
    <property type="entry name" value="Retrotrans_gag_dom"/>
</dbReference>
<feature type="domain" description="CCHC-type" evidence="3">
    <location>
        <begin position="221"/>
        <end position="234"/>
    </location>
</feature>
<dbReference type="InterPro" id="IPR036875">
    <property type="entry name" value="Znf_CCHC_sf"/>
</dbReference>
<evidence type="ECO:0000313" key="4">
    <source>
        <dbReference type="EMBL" id="KAJ9552624.1"/>
    </source>
</evidence>
<dbReference type="GO" id="GO:0008270">
    <property type="term" value="F:zinc ion binding"/>
    <property type="evidence" value="ECO:0007669"/>
    <property type="project" value="UniProtKB-KW"/>
</dbReference>
<evidence type="ECO:0000259" key="3">
    <source>
        <dbReference type="PROSITE" id="PS50158"/>
    </source>
</evidence>
<gene>
    <name evidence="4" type="ORF">OSB04_016669</name>
</gene>
<proteinExistence type="predicted"/>
<evidence type="ECO:0000256" key="1">
    <source>
        <dbReference type="PROSITE-ProRule" id="PRU00047"/>
    </source>
</evidence>
<reference evidence="4" key="1">
    <citation type="submission" date="2023-03" db="EMBL/GenBank/DDBJ databases">
        <title>Chromosome-scale reference genome and RAD-based genetic map of yellow starthistle (Centaurea solstitialis) reveal putative structural variation and QTLs associated with invader traits.</title>
        <authorList>
            <person name="Reatini B."/>
            <person name="Cang F.A."/>
            <person name="Jiang Q."/>
            <person name="Mckibben M.T.W."/>
            <person name="Barker M.S."/>
            <person name="Rieseberg L.H."/>
            <person name="Dlugosch K.M."/>
        </authorList>
    </citation>
    <scope>NUCLEOTIDE SEQUENCE</scope>
    <source>
        <strain evidence="4">CAN-66</strain>
        <tissue evidence="4">Leaf</tissue>
    </source>
</reference>
<dbReference type="PANTHER" id="PTHR15503">
    <property type="entry name" value="LDOC1 RELATED"/>
    <property type="match status" value="1"/>
</dbReference>
<dbReference type="AlphaFoldDB" id="A0AA38T323"/>
<dbReference type="Proteomes" id="UP001172457">
    <property type="component" value="Chromosome 4"/>
</dbReference>
<dbReference type="InterPro" id="IPR001878">
    <property type="entry name" value="Znf_CCHC"/>
</dbReference>
<dbReference type="SUPFAM" id="SSF57756">
    <property type="entry name" value="Retrovirus zinc finger-like domains"/>
    <property type="match status" value="2"/>
</dbReference>
<dbReference type="SMART" id="SM00343">
    <property type="entry name" value="ZnF_C2HC"/>
    <property type="match status" value="2"/>
</dbReference>
<feature type="region of interest" description="Disordered" evidence="2">
    <location>
        <begin position="390"/>
        <end position="410"/>
    </location>
</feature>
<dbReference type="EMBL" id="JARYMX010000004">
    <property type="protein sequence ID" value="KAJ9552624.1"/>
    <property type="molecule type" value="Genomic_DNA"/>
</dbReference>
<name>A0AA38T323_9ASTR</name>
<keyword evidence="1" id="KW-0862">Zinc</keyword>
<dbReference type="Pfam" id="PF03732">
    <property type="entry name" value="Retrotrans_gag"/>
    <property type="match status" value="1"/>
</dbReference>